<comment type="caution">
    <text evidence="1">The sequence shown here is derived from an EMBL/GenBank/DDBJ whole genome shotgun (WGS) entry which is preliminary data.</text>
</comment>
<organism evidence="1 2">
    <name type="scientific">Actinomadura rudentiformis</name>
    <dbReference type="NCBI Taxonomy" id="359158"/>
    <lineage>
        <taxon>Bacteria</taxon>
        <taxon>Bacillati</taxon>
        <taxon>Actinomycetota</taxon>
        <taxon>Actinomycetes</taxon>
        <taxon>Streptosporangiales</taxon>
        <taxon>Thermomonosporaceae</taxon>
        <taxon>Actinomadura</taxon>
    </lineage>
</organism>
<evidence type="ECO:0000313" key="2">
    <source>
        <dbReference type="Proteomes" id="UP000468735"/>
    </source>
</evidence>
<dbReference type="OrthoDB" id="5083029at2"/>
<dbReference type="EMBL" id="WBMT01000031">
    <property type="protein sequence ID" value="KAB2340216.1"/>
    <property type="molecule type" value="Genomic_DNA"/>
</dbReference>
<sequence>MTAAPLSRLQASAPWTGEVTAASRNRATLRLRRHDRLHAVIDVERCATGRLRGTYPAGGHDVEIAIAAIGGSMIDDVAFNGATAAADVLRQVVTMIWNADDRCRRIVLAVAPEDHDIASFARSAGFRHGVDVDVPGVGTVDLLVIEPAWATGADLDLDRVPTG</sequence>
<gene>
    <name evidence="1" type="ORF">F8566_46005</name>
</gene>
<proteinExistence type="predicted"/>
<name>A0A6H9YN58_9ACTN</name>
<evidence type="ECO:0000313" key="1">
    <source>
        <dbReference type="EMBL" id="KAB2340216.1"/>
    </source>
</evidence>
<accession>A0A6H9YN58</accession>
<evidence type="ECO:0008006" key="3">
    <source>
        <dbReference type="Google" id="ProtNLM"/>
    </source>
</evidence>
<reference evidence="1 2" key="1">
    <citation type="submission" date="2019-09" db="EMBL/GenBank/DDBJ databases">
        <title>Actinomadura physcomitrii sp. nov., a novel actinomycete isolated from moss [Physcomitrium sphaericum (Ludw) Fuernr].</title>
        <authorList>
            <person name="Zhuang X."/>
            <person name="Liu C."/>
        </authorList>
    </citation>
    <scope>NUCLEOTIDE SEQUENCE [LARGE SCALE GENOMIC DNA]</scope>
    <source>
        <strain evidence="1 2">HMC1</strain>
    </source>
</reference>
<dbReference type="AlphaFoldDB" id="A0A6H9YN58"/>
<protein>
    <recommendedName>
        <fullName evidence="3">GNAT family N-acetyltransferase</fullName>
    </recommendedName>
</protein>
<keyword evidence="2" id="KW-1185">Reference proteome</keyword>
<dbReference type="Gene3D" id="3.40.630.30">
    <property type="match status" value="1"/>
</dbReference>
<dbReference type="RefSeq" id="WP_151570118.1">
    <property type="nucleotide sequence ID" value="NZ_WBMT01000031.1"/>
</dbReference>
<dbReference type="Proteomes" id="UP000468735">
    <property type="component" value="Unassembled WGS sequence"/>
</dbReference>